<gene>
    <name evidence="2" type="ORF">SAMN02745824_0602</name>
</gene>
<proteinExistence type="predicted"/>
<organism evidence="2 3">
    <name type="scientific">Parasphingorhabdus marina DSM 22363</name>
    <dbReference type="NCBI Taxonomy" id="1123272"/>
    <lineage>
        <taxon>Bacteria</taxon>
        <taxon>Pseudomonadati</taxon>
        <taxon>Pseudomonadota</taxon>
        <taxon>Alphaproteobacteria</taxon>
        <taxon>Sphingomonadales</taxon>
        <taxon>Sphingomonadaceae</taxon>
        <taxon>Parasphingorhabdus</taxon>
    </lineage>
</organism>
<dbReference type="InterPro" id="IPR053136">
    <property type="entry name" value="UTP_pyrophosphatase-like"/>
</dbReference>
<dbReference type="PANTHER" id="PTHR30399">
    <property type="entry name" value="UNCHARACTERIZED PROTEIN YGJP"/>
    <property type="match status" value="1"/>
</dbReference>
<dbReference type="AlphaFoldDB" id="A0A1N6CNW6"/>
<dbReference type="Proteomes" id="UP000185192">
    <property type="component" value="Unassembled WGS sequence"/>
</dbReference>
<dbReference type="EMBL" id="FSQW01000001">
    <property type="protein sequence ID" value="SIN60149.1"/>
    <property type="molecule type" value="Genomic_DNA"/>
</dbReference>
<feature type="domain" description="YgjP-like metallopeptidase" evidence="1">
    <location>
        <begin position="30"/>
        <end position="218"/>
    </location>
</feature>
<dbReference type="OrthoDB" id="9795402at2"/>
<dbReference type="CDD" id="cd07344">
    <property type="entry name" value="M48_yhfN_like"/>
    <property type="match status" value="1"/>
</dbReference>
<keyword evidence="3" id="KW-1185">Reference proteome</keyword>
<dbReference type="InterPro" id="IPR002725">
    <property type="entry name" value="YgjP-like_metallopeptidase"/>
</dbReference>
<accession>A0A1N6CNW6</accession>
<name>A0A1N6CNW6_9SPHN</name>
<dbReference type="STRING" id="1123272.SAMN02745824_0602"/>
<dbReference type="Pfam" id="PF01863">
    <property type="entry name" value="YgjP-like"/>
    <property type="match status" value="1"/>
</dbReference>
<evidence type="ECO:0000313" key="3">
    <source>
        <dbReference type="Proteomes" id="UP000185192"/>
    </source>
</evidence>
<reference evidence="3" key="1">
    <citation type="submission" date="2016-11" db="EMBL/GenBank/DDBJ databases">
        <authorList>
            <person name="Varghese N."/>
            <person name="Submissions S."/>
        </authorList>
    </citation>
    <scope>NUCLEOTIDE SEQUENCE [LARGE SCALE GENOMIC DNA]</scope>
    <source>
        <strain evidence="3">DSM 22363</strain>
    </source>
</reference>
<protein>
    <recommendedName>
        <fullName evidence="1">YgjP-like metallopeptidase domain-containing protein</fullName>
    </recommendedName>
</protein>
<dbReference type="RefSeq" id="WP_084192447.1">
    <property type="nucleotide sequence ID" value="NZ_FSQW01000001.1"/>
</dbReference>
<evidence type="ECO:0000259" key="1">
    <source>
        <dbReference type="Pfam" id="PF01863"/>
    </source>
</evidence>
<evidence type="ECO:0000313" key="2">
    <source>
        <dbReference type="EMBL" id="SIN60149.1"/>
    </source>
</evidence>
<sequence length="227" mass="25820">MALNGRFYPVRINRSNRARSVIVSADTVREEVRLTVPRHSSMAFAIRFAQSKTDWLAERFAEAPPVVPIVSGAEIALFGESRKICWSRDFARKPEVVGNEIRVGGPEDRLADRIVTWLRELAREVCAEDLAEYCARASLPVPRLSIGDARRRWGSCSGRKSIRLSWRLVMAPEMVRRSVVAHEVAHLQHMNHGPDFYRLLDRIFEGDRKNADSWLKRHGGNLHLIGA</sequence>
<dbReference type="Gene3D" id="3.30.2010.10">
    <property type="entry name" value="Metalloproteases ('zincins'), catalytic domain"/>
    <property type="match status" value="1"/>
</dbReference>
<dbReference type="PANTHER" id="PTHR30399:SF1">
    <property type="entry name" value="UTP PYROPHOSPHATASE"/>
    <property type="match status" value="1"/>
</dbReference>